<evidence type="ECO:0000313" key="5">
    <source>
        <dbReference type="EMBL" id="KAJ8019490.1"/>
    </source>
</evidence>
<evidence type="ECO:0000259" key="4">
    <source>
        <dbReference type="PROSITE" id="PS50002"/>
    </source>
</evidence>
<feature type="region of interest" description="Disordered" evidence="3">
    <location>
        <begin position="534"/>
        <end position="616"/>
    </location>
</feature>
<sequence>MGGKTSTPEKKDSSPTSAWYPHRRIDINDHSAHSIVFFEETLDSSKSETKLDSPDMPTVDPYTNICKTSNEDTEHDSLQGESPMQHLWQPDTLSHMGSVQDESGTLVFESSGKVFFRHGEENETSKIAADFLRESCDKGSLDLSSSYVSEPQSVALMQENFNLRNGSQMNFSEQNEGEHGECYQHFHKEERDSEPLTVLDNTNKPKSTIKSPPCSKQSENLEGTCFPKSCLTEDVHYVTQSANVSDESDVEEILHGLNEGNKENRSLLGQISNKSRSRRCIALRGCDVMTDFDDAMNDLTGKLGTFCYSEVHLPGRANKLLNRSSPVKFDSVFKSPSRQKPISLSPKMTSLNLTRSASDDDGSKALSDITNNANFVRARYRAPVDIKIREPSMVTSRTILTQRKWSNIPDKHIYGNLPSMMFPCLTNTSDNCDVSNRSKVVNQPNFSRCHDSQEKENRDIPRNPSAFVPPVPDQVQGIGDQMKDQLLKSSVNSSNSEDDDRKKDNPGEAVNSSFPISQRANGLLARNHARLHPLASSDDSDLGNGTAFRHQPERHRYNSNKLPESSQPKTHECPFLTSSNISISSQRNLRQKGEGKEKNSEFPQPSNSPVSDHFQMPRETDYVEREVEKLNVKDRQSEFSLEVSESSKNCQTNKTIHSQDVHDKHLKQNERSTKDQNLVKGKESMISKVPTLLEFYENHSDKTRTGRPKSRRSCMPMISTMSVSSRVNMFEQNTERYRSTDEGITVGREVSGYESIKVKTDSSKHKNRRSLPAFSTGPSSCDKLTNDDKLYEAGLGSNHFETVPHDVKETQTISKQHTARRHHGKPPSREAIVLFEFSYYVTRKRETILFQRGEVVQVLSNWIDGQVRVRKCLGKTEAILPRKCLFFISGDASITKQAGHLLYGSNYSDKISTDQQQGESEEKHNHLNETSLLEPFLVVRPYIAESTNEVTVLRGEVIIMNAKLEEGDMSDWSWVYVPRTQGFGFVPSSVARPLTFEPVTGCTPNRT</sequence>
<feature type="region of interest" description="Disordered" evidence="3">
    <location>
        <begin position="489"/>
        <end position="516"/>
    </location>
</feature>
<feature type="compositionally biased region" description="Polar residues" evidence="3">
    <location>
        <begin position="559"/>
        <end position="568"/>
    </location>
</feature>
<dbReference type="InterPro" id="IPR036028">
    <property type="entry name" value="SH3-like_dom_sf"/>
</dbReference>
<evidence type="ECO:0000313" key="6">
    <source>
        <dbReference type="Proteomes" id="UP001152320"/>
    </source>
</evidence>
<dbReference type="AlphaFoldDB" id="A0A9Q1BAF4"/>
<feature type="region of interest" description="Disordered" evidence="3">
    <location>
        <begin position="190"/>
        <end position="215"/>
    </location>
</feature>
<evidence type="ECO:0000256" key="1">
    <source>
        <dbReference type="ARBA" id="ARBA00022443"/>
    </source>
</evidence>
<evidence type="ECO:0000256" key="3">
    <source>
        <dbReference type="SAM" id="MobiDB-lite"/>
    </source>
</evidence>
<protein>
    <recommendedName>
        <fullName evidence="4">SH3 domain-containing protein</fullName>
    </recommendedName>
</protein>
<proteinExistence type="predicted"/>
<reference evidence="5" key="1">
    <citation type="submission" date="2021-10" db="EMBL/GenBank/DDBJ databases">
        <title>Tropical sea cucumber genome reveals ecological adaptation and Cuvierian tubules defense mechanism.</title>
        <authorList>
            <person name="Chen T."/>
        </authorList>
    </citation>
    <scope>NUCLEOTIDE SEQUENCE</scope>
    <source>
        <strain evidence="5">Nanhai2018</strain>
        <tissue evidence="5">Muscle</tissue>
    </source>
</reference>
<comment type="caution">
    <text evidence="5">The sequence shown here is derived from an EMBL/GenBank/DDBJ whole genome shotgun (WGS) entry which is preliminary data.</text>
</comment>
<feature type="compositionally biased region" description="Polar residues" evidence="3">
    <location>
        <begin position="643"/>
        <end position="656"/>
    </location>
</feature>
<dbReference type="EMBL" id="JAIZAY010000023">
    <property type="protein sequence ID" value="KAJ8019490.1"/>
    <property type="molecule type" value="Genomic_DNA"/>
</dbReference>
<dbReference type="SUPFAM" id="SSF50044">
    <property type="entry name" value="SH3-domain"/>
    <property type="match status" value="1"/>
</dbReference>
<keyword evidence="6" id="KW-1185">Reference proteome</keyword>
<feature type="compositionally biased region" description="Basic and acidic residues" evidence="3">
    <location>
        <begin position="448"/>
        <end position="461"/>
    </location>
</feature>
<feature type="region of interest" description="Disordered" evidence="3">
    <location>
        <begin position="1"/>
        <end position="22"/>
    </location>
</feature>
<feature type="domain" description="SH3" evidence="4">
    <location>
        <begin position="826"/>
        <end position="890"/>
    </location>
</feature>
<dbReference type="OrthoDB" id="10072642at2759"/>
<dbReference type="Proteomes" id="UP001152320">
    <property type="component" value="Chromosome 23"/>
</dbReference>
<accession>A0A9Q1BAF4</accession>
<feature type="compositionally biased region" description="Polar residues" evidence="3">
    <location>
        <begin position="601"/>
        <end position="610"/>
    </location>
</feature>
<dbReference type="InterPro" id="IPR001452">
    <property type="entry name" value="SH3_domain"/>
</dbReference>
<keyword evidence="1 2" id="KW-0728">SH3 domain</keyword>
<feature type="region of interest" description="Disordered" evidence="3">
    <location>
        <begin position="760"/>
        <end position="779"/>
    </location>
</feature>
<feature type="compositionally biased region" description="Basic and acidic residues" evidence="3">
    <location>
        <begin position="591"/>
        <end position="600"/>
    </location>
</feature>
<name>A0A9Q1BAF4_HOLLE</name>
<feature type="region of interest" description="Disordered" evidence="3">
    <location>
        <begin position="443"/>
        <end position="477"/>
    </location>
</feature>
<feature type="compositionally biased region" description="Polar residues" evidence="3">
    <location>
        <begin position="576"/>
        <end position="588"/>
    </location>
</feature>
<gene>
    <name evidence="5" type="ORF">HOLleu_41110</name>
</gene>
<evidence type="ECO:0000256" key="2">
    <source>
        <dbReference type="PROSITE-ProRule" id="PRU00192"/>
    </source>
</evidence>
<feature type="compositionally biased region" description="Polar residues" evidence="3">
    <location>
        <begin position="199"/>
        <end position="215"/>
    </location>
</feature>
<organism evidence="5 6">
    <name type="scientific">Holothuria leucospilota</name>
    <name type="common">Black long sea cucumber</name>
    <name type="synonym">Mertensiothuria leucospilota</name>
    <dbReference type="NCBI Taxonomy" id="206669"/>
    <lineage>
        <taxon>Eukaryota</taxon>
        <taxon>Metazoa</taxon>
        <taxon>Echinodermata</taxon>
        <taxon>Eleutherozoa</taxon>
        <taxon>Echinozoa</taxon>
        <taxon>Holothuroidea</taxon>
        <taxon>Aspidochirotacea</taxon>
        <taxon>Aspidochirotida</taxon>
        <taxon>Holothuriidae</taxon>
        <taxon>Holothuria</taxon>
    </lineage>
</organism>
<feature type="compositionally biased region" description="Basic and acidic residues" evidence="3">
    <location>
        <begin position="657"/>
        <end position="674"/>
    </location>
</feature>
<feature type="region of interest" description="Disordered" evidence="3">
    <location>
        <begin position="636"/>
        <end position="682"/>
    </location>
</feature>
<dbReference type="PROSITE" id="PS50002">
    <property type="entry name" value="SH3"/>
    <property type="match status" value="1"/>
</dbReference>